<sequence>MDPSCLQITSKAGLCQRSPVSWKFWASDEQRGTPEALPTCTPLPTACGFEPPASLHQQTWRMGVRATDAAALFSISLMETGTSNTTGRKL</sequence>
<gene>
    <name evidence="1" type="ORF">CesoFtcFv8_026987</name>
</gene>
<reference evidence="1 2" key="1">
    <citation type="journal article" date="2023" name="Mol. Biol. Evol.">
        <title>Genomics of Secondarily Temperate Adaptation in the Only Non-Antarctic Icefish.</title>
        <authorList>
            <person name="Rivera-Colon A.G."/>
            <person name="Rayamajhi N."/>
            <person name="Minhas B.F."/>
            <person name="Madrigal G."/>
            <person name="Bilyk K.T."/>
            <person name="Yoon V."/>
            <person name="Hune M."/>
            <person name="Gregory S."/>
            <person name="Cheng C.H.C."/>
            <person name="Catchen J.M."/>
        </authorList>
    </citation>
    <scope>NUCLEOTIDE SEQUENCE [LARGE SCALE GENOMIC DNA]</scope>
    <source>
        <strain evidence="1">JC2023a</strain>
    </source>
</reference>
<organism evidence="1 2">
    <name type="scientific">Champsocephalus esox</name>
    <name type="common">pike icefish</name>
    <dbReference type="NCBI Taxonomy" id="159716"/>
    <lineage>
        <taxon>Eukaryota</taxon>
        <taxon>Metazoa</taxon>
        <taxon>Chordata</taxon>
        <taxon>Craniata</taxon>
        <taxon>Vertebrata</taxon>
        <taxon>Euteleostomi</taxon>
        <taxon>Actinopterygii</taxon>
        <taxon>Neopterygii</taxon>
        <taxon>Teleostei</taxon>
        <taxon>Neoteleostei</taxon>
        <taxon>Acanthomorphata</taxon>
        <taxon>Eupercaria</taxon>
        <taxon>Perciformes</taxon>
        <taxon>Notothenioidei</taxon>
        <taxon>Channichthyidae</taxon>
        <taxon>Champsocephalus</taxon>
    </lineage>
</organism>
<evidence type="ECO:0000313" key="1">
    <source>
        <dbReference type="EMBL" id="KAK5875964.1"/>
    </source>
</evidence>
<comment type="caution">
    <text evidence="1">The sequence shown here is derived from an EMBL/GenBank/DDBJ whole genome shotgun (WGS) entry which is preliminary data.</text>
</comment>
<dbReference type="Proteomes" id="UP001335648">
    <property type="component" value="Unassembled WGS sequence"/>
</dbReference>
<proteinExistence type="predicted"/>
<keyword evidence="2" id="KW-1185">Reference proteome</keyword>
<protein>
    <submittedName>
        <fullName evidence="1">Uncharacterized protein</fullName>
    </submittedName>
</protein>
<name>A0AAN8GCM1_9TELE</name>
<dbReference type="AlphaFoldDB" id="A0AAN8GCM1"/>
<dbReference type="EMBL" id="JAULUE010002068">
    <property type="protein sequence ID" value="KAK5875964.1"/>
    <property type="molecule type" value="Genomic_DNA"/>
</dbReference>
<accession>A0AAN8GCM1</accession>
<evidence type="ECO:0000313" key="2">
    <source>
        <dbReference type="Proteomes" id="UP001335648"/>
    </source>
</evidence>